<organism evidence="1 2">
    <name type="scientific">Gossypium tomentosum</name>
    <name type="common">Hawaiian cotton</name>
    <name type="synonym">Gossypium sandvicense</name>
    <dbReference type="NCBI Taxonomy" id="34277"/>
    <lineage>
        <taxon>Eukaryota</taxon>
        <taxon>Viridiplantae</taxon>
        <taxon>Streptophyta</taxon>
        <taxon>Embryophyta</taxon>
        <taxon>Tracheophyta</taxon>
        <taxon>Spermatophyta</taxon>
        <taxon>Magnoliopsida</taxon>
        <taxon>eudicotyledons</taxon>
        <taxon>Gunneridae</taxon>
        <taxon>Pentapetalae</taxon>
        <taxon>rosids</taxon>
        <taxon>malvids</taxon>
        <taxon>Malvales</taxon>
        <taxon>Malvaceae</taxon>
        <taxon>Malvoideae</taxon>
        <taxon>Gossypium</taxon>
    </lineage>
</organism>
<dbReference type="Proteomes" id="UP000322667">
    <property type="component" value="Chromosome D05"/>
</dbReference>
<protein>
    <submittedName>
        <fullName evidence="1">Uncharacterized protein</fullName>
    </submittedName>
</protein>
<name>A0A5D2KVK5_GOSTO</name>
<keyword evidence="2" id="KW-1185">Reference proteome</keyword>
<proteinExistence type="predicted"/>
<dbReference type="EMBL" id="CM017627">
    <property type="protein sequence ID" value="TYH70894.1"/>
    <property type="molecule type" value="Genomic_DNA"/>
</dbReference>
<reference evidence="1 2" key="1">
    <citation type="submission" date="2019-07" db="EMBL/GenBank/DDBJ databases">
        <title>WGS assembly of Gossypium tomentosum.</title>
        <authorList>
            <person name="Chen Z.J."/>
            <person name="Sreedasyam A."/>
            <person name="Ando A."/>
            <person name="Song Q."/>
            <person name="De L."/>
            <person name="Hulse-Kemp A."/>
            <person name="Ding M."/>
            <person name="Ye W."/>
            <person name="Kirkbride R."/>
            <person name="Jenkins J."/>
            <person name="Plott C."/>
            <person name="Lovell J."/>
            <person name="Lin Y.-M."/>
            <person name="Vaughn R."/>
            <person name="Liu B."/>
            <person name="Li W."/>
            <person name="Simpson S."/>
            <person name="Scheffler B."/>
            <person name="Saski C."/>
            <person name="Grover C."/>
            <person name="Hu G."/>
            <person name="Conover J."/>
            <person name="Carlson J."/>
            <person name="Shu S."/>
            <person name="Boston L."/>
            <person name="Williams M."/>
            <person name="Peterson D."/>
            <person name="Mcgee K."/>
            <person name="Jones D."/>
            <person name="Wendel J."/>
            <person name="Stelly D."/>
            <person name="Grimwood J."/>
            <person name="Schmutz J."/>
        </authorList>
    </citation>
    <scope>NUCLEOTIDE SEQUENCE [LARGE SCALE GENOMIC DNA]</scope>
    <source>
        <strain evidence="1">7179.01</strain>
    </source>
</reference>
<sequence>MTWKVGLPPKFFSFSWKFGLKALPTKSRMFRQGNSGKADVGAIICDHHGGWLIGSFHHIPKAMSVEVEL</sequence>
<evidence type="ECO:0000313" key="2">
    <source>
        <dbReference type="Proteomes" id="UP000322667"/>
    </source>
</evidence>
<evidence type="ECO:0000313" key="1">
    <source>
        <dbReference type="EMBL" id="TYH70894.1"/>
    </source>
</evidence>
<dbReference type="AlphaFoldDB" id="A0A5D2KVK5"/>
<gene>
    <name evidence="1" type="ORF">ES332_D05G148600v1</name>
</gene>
<accession>A0A5D2KVK5</accession>